<proteinExistence type="predicted"/>
<feature type="signal peptide" evidence="1">
    <location>
        <begin position="1"/>
        <end position="23"/>
    </location>
</feature>
<dbReference type="OrthoDB" id="9766750at2"/>
<dbReference type="EMBL" id="FXSZ01000002">
    <property type="protein sequence ID" value="SMO46756.1"/>
    <property type="molecule type" value="Genomic_DNA"/>
</dbReference>
<gene>
    <name evidence="2" type="ORF">SAMN06265350_102216</name>
</gene>
<feature type="chain" id="PRO_5022012708" evidence="1">
    <location>
        <begin position="24"/>
        <end position="680"/>
    </location>
</feature>
<dbReference type="RefSeq" id="WP_142601729.1">
    <property type="nucleotide sequence ID" value="NZ_FXSZ01000002.1"/>
</dbReference>
<accession>A0A521BI66</accession>
<sequence>MSFKYSSTLFLLVYLLFTKSAIAQNDIDPIIENIVESIADKVATEDIDINDLTDKLYYYKKHPLDLNFASSAELKSLYILNELQINALQDHKKKYGALINLTELQSISSFDIETIRRLASFTKVGSSFSVSNRKPEREFIFRTLMPLEIKKGFQTTAGTSVYKGSAIGLYTRYSYNLPDRLSLTVIGEKDPGEVFFNGGQTKGFDFYAGNVTLLNRGVLKRIILGDYLLQFGQGLAMWGGYSFNKSPLVLSMAKVGIGSKPYRSSGEYGFFRGVSATIAISKSNTMTPFVSYRKLDGNIELDSTENKHVTSILETGYHRTLNEISDKNTVDQLVYGFNINSHPVKNLGIEFTAFHLSYTIPLQSTIKFYNQFLFRGKEQTTLSVAYNYSNANFYFFGETTKQNTSAVATLNGVLVSLSKSITLLLQQRCFPKNFGNIFADPISESSTPTNEQGFYSGLTIHFSKKLEYSAYADLFRFPWLKYRIDAPSYGHELFSQLVYSPSSLLSFSARYRKQEKQGNLSNDESTITPVETIKQENIRIQIEYRISERLSIKNRMDVCKYQIGVHPSENGFAIGLEANYSLFSAKWQLNTRYVLFDTETYNSRIYANEKDVLYGYSMANYYDTGSRFFINSSFKINKKITYWLRYGIYSYKNKNTIGSGYDEIDGNQRSDIKMQIRVNF</sequence>
<organism evidence="2 3">
    <name type="scientific">Solitalea koreensis</name>
    <dbReference type="NCBI Taxonomy" id="543615"/>
    <lineage>
        <taxon>Bacteria</taxon>
        <taxon>Pseudomonadati</taxon>
        <taxon>Bacteroidota</taxon>
        <taxon>Sphingobacteriia</taxon>
        <taxon>Sphingobacteriales</taxon>
        <taxon>Sphingobacteriaceae</taxon>
        <taxon>Solitalea</taxon>
    </lineage>
</organism>
<evidence type="ECO:0000256" key="1">
    <source>
        <dbReference type="SAM" id="SignalP"/>
    </source>
</evidence>
<dbReference type="Proteomes" id="UP000315971">
    <property type="component" value="Unassembled WGS sequence"/>
</dbReference>
<name>A0A521BI66_9SPHI</name>
<reference evidence="2 3" key="1">
    <citation type="submission" date="2017-05" db="EMBL/GenBank/DDBJ databases">
        <authorList>
            <person name="Varghese N."/>
            <person name="Submissions S."/>
        </authorList>
    </citation>
    <scope>NUCLEOTIDE SEQUENCE [LARGE SCALE GENOMIC DNA]</scope>
    <source>
        <strain evidence="2 3">DSM 21342</strain>
    </source>
</reference>
<keyword evidence="3" id="KW-1185">Reference proteome</keyword>
<dbReference type="InterPro" id="IPR010994">
    <property type="entry name" value="RuvA_2-like"/>
</dbReference>
<keyword evidence="1" id="KW-0732">Signal</keyword>
<protein>
    <submittedName>
        <fullName evidence="2">Helix-hairpin-helix motif-containing protein</fullName>
    </submittedName>
</protein>
<evidence type="ECO:0000313" key="2">
    <source>
        <dbReference type="EMBL" id="SMO46756.1"/>
    </source>
</evidence>
<evidence type="ECO:0000313" key="3">
    <source>
        <dbReference type="Proteomes" id="UP000315971"/>
    </source>
</evidence>
<dbReference type="SUPFAM" id="SSF47781">
    <property type="entry name" value="RuvA domain 2-like"/>
    <property type="match status" value="1"/>
</dbReference>
<dbReference type="AlphaFoldDB" id="A0A521BI66"/>